<dbReference type="InterPro" id="IPR000719">
    <property type="entry name" value="Prot_kinase_dom"/>
</dbReference>
<organism evidence="9 10">
    <name type="scientific">Helianthus annuus</name>
    <name type="common">Common sunflower</name>
    <dbReference type="NCBI Taxonomy" id="4232"/>
    <lineage>
        <taxon>Eukaryota</taxon>
        <taxon>Viridiplantae</taxon>
        <taxon>Streptophyta</taxon>
        <taxon>Embryophyta</taxon>
        <taxon>Tracheophyta</taxon>
        <taxon>Spermatophyta</taxon>
        <taxon>Magnoliopsida</taxon>
        <taxon>eudicotyledons</taxon>
        <taxon>Gunneridae</taxon>
        <taxon>Pentapetalae</taxon>
        <taxon>asterids</taxon>
        <taxon>campanulids</taxon>
        <taxon>Asterales</taxon>
        <taxon>Asteraceae</taxon>
        <taxon>Asteroideae</taxon>
        <taxon>Heliantheae alliance</taxon>
        <taxon>Heliantheae</taxon>
        <taxon>Helianthus</taxon>
    </lineage>
</organism>
<keyword evidence="10" id="KW-1185">Reference proteome</keyword>
<feature type="domain" description="Protein kinase" evidence="8">
    <location>
        <begin position="42"/>
        <end position="316"/>
    </location>
</feature>
<evidence type="ECO:0000256" key="2">
    <source>
        <dbReference type="ARBA" id="ARBA00022741"/>
    </source>
</evidence>
<evidence type="ECO:0000313" key="9">
    <source>
        <dbReference type="EMBL" id="KAF5793100.1"/>
    </source>
</evidence>
<comment type="caution">
    <text evidence="9">The sequence shown here is derived from an EMBL/GenBank/DDBJ whole genome shotgun (WGS) entry which is preliminary data.</text>
</comment>
<proteinExistence type="inferred from homology"/>
<protein>
    <submittedName>
        <fullName evidence="9">Mitogen-activated protein kinase kinase kinase STE-STE11 family</fullName>
        <ecNumber evidence="9">2.7.11.25</ecNumber>
    </submittedName>
</protein>
<evidence type="ECO:0000256" key="1">
    <source>
        <dbReference type="ARBA" id="ARBA00022679"/>
    </source>
</evidence>
<reference evidence="9" key="1">
    <citation type="journal article" date="2017" name="Nature">
        <title>The sunflower genome provides insights into oil metabolism, flowering and Asterid evolution.</title>
        <authorList>
            <person name="Badouin H."/>
            <person name="Gouzy J."/>
            <person name="Grassa C.J."/>
            <person name="Murat F."/>
            <person name="Staton S.E."/>
            <person name="Cottret L."/>
            <person name="Lelandais-Briere C."/>
            <person name="Owens G.L."/>
            <person name="Carrere S."/>
            <person name="Mayjonade B."/>
            <person name="Legrand L."/>
            <person name="Gill N."/>
            <person name="Kane N.C."/>
            <person name="Bowers J.E."/>
            <person name="Hubner S."/>
            <person name="Bellec A."/>
            <person name="Berard A."/>
            <person name="Berges H."/>
            <person name="Blanchet N."/>
            <person name="Boniface M.C."/>
            <person name="Brunel D."/>
            <person name="Catrice O."/>
            <person name="Chaidir N."/>
            <person name="Claudel C."/>
            <person name="Donnadieu C."/>
            <person name="Faraut T."/>
            <person name="Fievet G."/>
            <person name="Helmstetter N."/>
            <person name="King M."/>
            <person name="Knapp S.J."/>
            <person name="Lai Z."/>
            <person name="Le Paslier M.C."/>
            <person name="Lippi Y."/>
            <person name="Lorenzon L."/>
            <person name="Mandel J.R."/>
            <person name="Marage G."/>
            <person name="Marchand G."/>
            <person name="Marquand E."/>
            <person name="Bret-Mestries E."/>
            <person name="Morien E."/>
            <person name="Nambeesan S."/>
            <person name="Nguyen T."/>
            <person name="Pegot-Espagnet P."/>
            <person name="Pouilly N."/>
            <person name="Raftis F."/>
            <person name="Sallet E."/>
            <person name="Schiex T."/>
            <person name="Thomas J."/>
            <person name="Vandecasteele C."/>
            <person name="Vares D."/>
            <person name="Vear F."/>
            <person name="Vautrin S."/>
            <person name="Crespi M."/>
            <person name="Mangin B."/>
            <person name="Burke J.M."/>
            <person name="Salse J."/>
            <person name="Munos S."/>
            <person name="Vincourt P."/>
            <person name="Rieseberg L.H."/>
            <person name="Langlade N.B."/>
        </authorList>
    </citation>
    <scope>NUCLEOTIDE SEQUENCE</scope>
    <source>
        <tissue evidence="9">Leaves</tissue>
    </source>
</reference>
<dbReference type="Gramene" id="mRNA:HanXRQr2_Chr09g0413621">
    <property type="protein sequence ID" value="CDS:HanXRQr2_Chr09g0413621.1"/>
    <property type="gene ID" value="HanXRQr2_Chr09g0413621"/>
</dbReference>
<dbReference type="PROSITE" id="PS00108">
    <property type="entry name" value="PROTEIN_KINASE_ST"/>
    <property type="match status" value="1"/>
</dbReference>
<dbReference type="PANTHER" id="PTHR48011">
    <property type="entry name" value="CCR4-NOT TRANSCRIPTIONAL COMPLEX SUBUNIT CAF120-RELATED"/>
    <property type="match status" value="1"/>
</dbReference>
<dbReference type="PROSITE" id="PS00107">
    <property type="entry name" value="PROTEIN_KINASE_ATP"/>
    <property type="match status" value="1"/>
</dbReference>
<dbReference type="GO" id="GO:0004709">
    <property type="term" value="F:MAP kinase kinase kinase activity"/>
    <property type="evidence" value="ECO:0007669"/>
    <property type="project" value="UniProtKB-EC"/>
</dbReference>
<dbReference type="PANTHER" id="PTHR48011:SF56">
    <property type="entry name" value="PROTEIN KINASE DOMAIN-CONTAINING PROTEIN"/>
    <property type="match status" value="1"/>
</dbReference>
<sequence>MDLNSGLKKRRLMSEDNDNDNNNNWEQKRRNRASKYGNGMAWFRGCLIGKGCFGSVYLATLKKPKSKYSSYPPIMAVKSAEVSVSSSIQKEREVLNNIRGCRNVIRCFGDEITNGENGQMVYNLLLEYGSGGTLADLIKKSDGLPELDVKRYTRSILRGLRHIHRCGYVHCDLKPENILLVASGGSGGDQYTAKIGDLGLAKRAKQNKKGKLIVPYWRGTPMYFSPEVVIDGVQEAPSDIWAVGCIVLEMLTANPPWGPKGDTNSDEIITRIGELNESPLIVSTLSSEAKSFLKGCFSRKSMYRLTAEMLLAHPFLEGIDEDNVEDDDDNTNNNNVEDTGDVFDINAISSLIMSEGEDDEAISFSLFSDDLCSWSEEEDVTSASAPLNEVHHQYPITFTVV</sequence>
<comment type="similarity">
    <text evidence="6">Belongs to the protein kinase superfamily.</text>
</comment>
<keyword evidence="2 5" id="KW-0547">Nucleotide-binding</keyword>
<feature type="region of interest" description="Disordered" evidence="7">
    <location>
        <begin position="1"/>
        <end position="30"/>
    </location>
</feature>
<dbReference type="CDD" id="cd06606">
    <property type="entry name" value="STKc_MAPKKK"/>
    <property type="match status" value="1"/>
</dbReference>
<keyword evidence="1 9" id="KW-0808">Transferase</keyword>
<feature type="binding site" evidence="5">
    <location>
        <position position="78"/>
    </location>
    <ligand>
        <name>ATP</name>
        <dbReference type="ChEBI" id="CHEBI:30616"/>
    </ligand>
</feature>
<evidence type="ECO:0000256" key="7">
    <source>
        <dbReference type="SAM" id="MobiDB-lite"/>
    </source>
</evidence>
<dbReference type="EMBL" id="MNCJ02000324">
    <property type="protein sequence ID" value="KAF5793100.1"/>
    <property type="molecule type" value="Genomic_DNA"/>
</dbReference>
<keyword evidence="6" id="KW-0723">Serine/threonine-protein kinase</keyword>
<accession>A0A9K3NAV5</accession>
<dbReference type="GO" id="GO:0004672">
    <property type="term" value="F:protein kinase activity"/>
    <property type="evidence" value="ECO:0000318"/>
    <property type="project" value="GO_Central"/>
</dbReference>
<keyword evidence="3 9" id="KW-0418">Kinase</keyword>
<name>A0A9K3NAV5_HELAN</name>
<dbReference type="InterPro" id="IPR008271">
    <property type="entry name" value="Ser/Thr_kinase_AS"/>
</dbReference>
<evidence type="ECO:0000259" key="8">
    <source>
        <dbReference type="PROSITE" id="PS50011"/>
    </source>
</evidence>
<reference evidence="9" key="2">
    <citation type="submission" date="2020-06" db="EMBL/GenBank/DDBJ databases">
        <title>Helianthus annuus Genome sequencing and assembly Release 2.</title>
        <authorList>
            <person name="Gouzy J."/>
            <person name="Langlade N."/>
            <person name="Munos S."/>
        </authorList>
    </citation>
    <scope>NUCLEOTIDE SEQUENCE</scope>
    <source>
        <tissue evidence="9">Leaves</tissue>
    </source>
</reference>
<evidence type="ECO:0000256" key="5">
    <source>
        <dbReference type="PROSITE-ProRule" id="PRU10141"/>
    </source>
</evidence>
<dbReference type="GO" id="GO:0007165">
    <property type="term" value="P:signal transduction"/>
    <property type="evidence" value="ECO:0000318"/>
    <property type="project" value="GO_Central"/>
</dbReference>
<evidence type="ECO:0000256" key="3">
    <source>
        <dbReference type="ARBA" id="ARBA00022777"/>
    </source>
</evidence>
<evidence type="ECO:0000256" key="6">
    <source>
        <dbReference type="RuleBase" id="RU000304"/>
    </source>
</evidence>
<dbReference type="Gene3D" id="1.10.510.10">
    <property type="entry name" value="Transferase(Phosphotransferase) domain 1"/>
    <property type="match status" value="1"/>
</dbReference>
<evidence type="ECO:0000313" key="10">
    <source>
        <dbReference type="Proteomes" id="UP000215914"/>
    </source>
</evidence>
<evidence type="ECO:0000256" key="4">
    <source>
        <dbReference type="ARBA" id="ARBA00022840"/>
    </source>
</evidence>
<gene>
    <name evidence="9" type="ORF">HanXRQr2_Chr09g0413621</name>
</gene>
<keyword evidence="4 5" id="KW-0067">ATP-binding</keyword>
<dbReference type="SMART" id="SM00220">
    <property type="entry name" value="S_TKc"/>
    <property type="match status" value="1"/>
</dbReference>
<dbReference type="GO" id="GO:0005524">
    <property type="term" value="F:ATP binding"/>
    <property type="evidence" value="ECO:0007669"/>
    <property type="project" value="UniProtKB-UniRule"/>
</dbReference>
<dbReference type="EC" id="2.7.11.25" evidence="9"/>
<dbReference type="AlphaFoldDB" id="A0A9K3NAV5"/>
<dbReference type="InterPro" id="IPR052751">
    <property type="entry name" value="Plant_MAPKKK"/>
</dbReference>
<dbReference type="Pfam" id="PF00069">
    <property type="entry name" value="Pkinase"/>
    <property type="match status" value="1"/>
</dbReference>
<dbReference type="Proteomes" id="UP000215914">
    <property type="component" value="Unassembled WGS sequence"/>
</dbReference>
<dbReference type="InterPro" id="IPR017441">
    <property type="entry name" value="Protein_kinase_ATP_BS"/>
</dbReference>
<dbReference type="PROSITE" id="PS50011">
    <property type="entry name" value="PROTEIN_KINASE_DOM"/>
    <property type="match status" value="1"/>
</dbReference>
<dbReference type="SUPFAM" id="SSF56112">
    <property type="entry name" value="Protein kinase-like (PK-like)"/>
    <property type="match status" value="1"/>
</dbReference>
<dbReference type="InterPro" id="IPR011009">
    <property type="entry name" value="Kinase-like_dom_sf"/>
</dbReference>